<feature type="domain" description="AtuA-like ferredoxin-fold" evidence="3">
    <location>
        <begin position="533"/>
        <end position="625"/>
    </location>
</feature>
<evidence type="ECO:0000259" key="3">
    <source>
        <dbReference type="Pfam" id="PF23544"/>
    </source>
</evidence>
<evidence type="ECO:0000313" key="4">
    <source>
        <dbReference type="EMBL" id="KAF2667956.1"/>
    </source>
</evidence>
<keyword evidence="5" id="KW-1185">Reference proteome</keyword>
<organism evidence="4 5">
    <name type="scientific">Microthyrium microscopicum</name>
    <dbReference type="NCBI Taxonomy" id="703497"/>
    <lineage>
        <taxon>Eukaryota</taxon>
        <taxon>Fungi</taxon>
        <taxon>Dikarya</taxon>
        <taxon>Ascomycota</taxon>
        <taxon>Pezizomycotina</taxon>
        <taxon>Dothideomycetes</taxon>
        <taxon>Dothideomycetes incertae sedis</taxon>
        <taxon>Microthyriales</taxon>
        <taxon>Microthyriaceae</taxon>
        <taxon>Microthyrium</taxon>
    </lineage>
</organism>
<feature type="compositionally biased region" description="Polar residues" evidence="1">
    <location>
        <begin position="1"/>
        <end position="18"/>
    </location>
</feature>
<dbReference type="PANTHER" id="PTHR47585">
    <property type="match status" value="1"/>
</dbReference>
<dbReference type="PANTHER" id="PTHR47585:SF2">
    <property type="entry name" value="DUF1446 DOMAIN PROTEIN (AFU_ORTHOLOGUE AFUA_6G11420)"/>
    <property type="match status" value="1"/>
</dbReference>
<feature type="region of interest" description="Disordered" evidence="1">
    <location>
        <begin position="1"/>
        <end position="30"/>
    </location>
</feature>
<accession>A0A6A6U8L0</accession>
<sequence>MATANGPSNGHSNGASNGHQKRPVRIAGASGGFSDRQRAISSLAKLDIDVIVGDWLSECTMTLHGAQKVDNEKLRAAGKLMEEPIGLFDPTFIDNLSPALHDIQTKGIKVAVNAGASDTKLLAETVEAEVKRLGLDLKVAYVEGDEVTERVNQLIKQGEKFVSLMDGIELKDWGFTPIYAQCYLGGAGIAEALRAGADIVICGRVADAAPSVGAGMWWHGWDKEVDFDQIAGSLICGHLIECAAYVTGGYFSGFKRLIEQCENLGFPIAELYEDGSCVITKEANGTGGEVSVGTVASQLLYEIQGPLYYGSDVTALLEGIVMTQVGEDRVKVAGVKGRPPPRTTKVGLTAVGGYQAEFHVFICGLDLEAKAEWIERQIRYSAGDAAKELSCFNFTLNGYCPDNPRNQDVATCDLRVFVQTQNKSLVSKATLDVPGFNRWCMDNGLQGCPGWTLGNDQRQSEGKLYYEYYPTLLPQSEVQHRVILPWKNNKTIDIKPAAKMEEYQRDQPSYDTKDPIDLSKFGPCTRGPLGWIVGGRSGDKASDANIGFYVRKDDEWDWLRTVLSIDKIKELLEEEYKGGKVERFEIPGIRAVHFLLRDHLDRGFNSTSTYDTLGKNVCEYLRSKHVYLPNRFLHRGRF</sequence>
<name>A0A6A6U8L0_9PEZI</name>
<proteinExistence type="predicted"/>
<dbReference type="EMBL" id="MU004237">
    <property type="protein sequence ID" value="KAF2667956.1"/>
    <property type="molecule type" value="Genomic_DNA"/>
</dbReference>
<evidence type="ECO:0000313" key="5">
    <source>
        <dbReference type="Proteomes" id="UP000799302"/>
    </source>
</evidence>
<dbReference type="OrthoDB" id="10265871at2759"/>
<feature type="domain" description="Acyclic terpene utilisation N-terminal" evidence="2">
    <location>
        <begin position="24"/>
        <end position="482"/>
    </location>
</feature>
<dbReference type="InterPro" id="IPR056362">
    <property type="entry name" value="AtuA-like_ferredoxin_dom"/>
</dbReference>
<dbReference type="AlphaFoldDB" id="A0A6A6U8L0"/>
<dbReference type="Pfam" id="PF07287">
    <property type="entry name" value="AtuA"/>
    <property type="match status" value="1"/>
</dbReference>
<gene>
    <name evidence="4" type="ORF">BT63DRAFT_375141</name>
</gene>
<dbReference type="Pfam" id="PF23544">
    <property type="entry name" value="AtuA_ferredoxin"/>
    <property type="match status" value="1"/>
</dbReference>
<dbReference type="Proteomes" id="UP000799302">
    <property type="component" value="Unassembled WGS sequence"/>
</dbReference>
<evidence type="ECO:0000259" key="2">
    <source>
        <dbReference type="Pfam" id="PF07287"/>
    </source>
</evidence>
<reference evidence="4" key="1">
    <citation type="journal article" date="2020" name="Stud. Mycol.">
        <title>101 Dothideomycetes genomes: a test case for predicting lifestyles and emergence of pathogens.</title>
        <authorList>
            <person name="Haridas S."/>
            <person name="Albert R."/>
            <person name="Binder M."/>
            <person name="Bloem J."/>
            <person name="Labutti K."/>
            <person name="Salamov A."/>
            <person name="Andreopoulos B."/>
            <person name="Baker S."/>
            <person name="Barry K."/>
            <person name="Bills G."/>
            <person name="Bluhm B."/>
            <person name="Cannon C."/>
            <person name="Castanera R."/>
            <person name="Culley D."/>
            <person name="Daum C."/>
            <person name="Ezra D."/>
            <person name="Gonzalez J."/>
            <person name="Henrissat B."/>
            <person name="Kuo A."/>
            <person name="Liang C."/>
            <person name="Lipzen A."/>
            <person name="Lutzoni F."/>
            <person name="Magnuson J."/>
            <person name="Mondo S."/>
            <person name="Nolan M."/>
            <person name="Ohm R."/>
            <person name="Pangilinan J."/>
            <person name="Park H.-J."/>
            <person name="Ramirez L."/>
            <person name="Alfaro M."/>
            <person name="Sun H."/>
            <person name="Tritt A."/>
            <person name="Yoshinaga Y."/>
            <person name="Zwiers L.-H."/>
            <person name="Turgeon B."/>
            <person name="Goodwin S."/>
            <person name="Spatafora J."/>
            <person name="Crous P."/>
            <person name="Grigoriev I."/>
        </authorList>
    </citation>
    <scope>NUCLEOTIDE SEQUENCE</scope>
    <source>
        <strain evidence="4">CBS 115976</strain>
    </source>
</reference>
<dbReference type="InterPro" id="IPR010839">
    <property type="entry name" value="AtuA_N"/>
</dbReference>
<evidence type="ECO:0000256" key="1">
    <source>
        <dbReference type="SAM" id="MobiDB-lite"/>
    </source>
</evidence>
<protein>
    <submittedName>
        <fullName evidence="4">DUF1446-domain-containing protein</fullName>
    </submittedName>
</protein>